<keyword evidence="2" id="KW-0479">Metal-binding</keyword>
<evidence type="ECO:0000256" key="2">
    <source>
        <dbReference type="ARBA" id="ARBA00022723"/>
    </source>
</evidence>
<feature type="domain" description="C2H2-type" evidence="8">
    <location>
        <begin position="591"/>
        <end position="618"/>
    </location>
</feature>
<feature type="domain" description="C2H2-type" evidence="8">
    <location>
        <begin position="278"/>
        <end position="300"/>
    </location>
</feature>
<keyword evidence="3 6" id="KW-0863">Zinc-finger</keyword>
<evidence type="ECO:0000259" key="8">
    <source>
        <dbReference type="PROSITE" id="PS50157"/>
    </source>
</evidence>
<dbReference type="GO" id="GO:0000981">
    <property type="term" value="F:DNA-binding transcription factor activity, RNA polymerase II-specific"/>
    <property type="evidence" value="ECO:0007669"/>
    <property type="project" value="TreeGrafter"/>
</dbReference>
<feature type="region of interest" description="Disordered" evidence="7">
    <location>
        <begin position="372"/>
        <end position="399"/>
    </location>
</feature>
<dbReference type="GO" id="GO:0000978">
    <property type="term" value="F:RNA polymerase II cis-regulatory region sequence-specific DNA binding"/>
    <property type="evidence" value="ECO:0007669"/>
    <property type="project" value="TreeGrafter"/>
</dbReference>
<evidence type="ECO:0000256" key="1">
    <source>
        <dbReference type="ARBA" id="ARBA00004123"/>
    </source>
</evidence>
<evidence type="ECO:0000256" key="4">
    <source>
        <dbReference type="ARBA" id="ARBA00022833"/>
    </source>
</evidence>
<feature type="compositionally biased region" description="Pro residues" evidence="7">
    <location>
        <begin position="482"/>
        <end position="493"/>
    </location>
</feature>
<keyword evidence="10" id="KW-1185">Reference proteome</keyword>
<feature type="compositionally biased region" description="Low complexity" evidence="7">
    <location>
        <begin position="835"/>
        <end position="847"/>
    </location>
</feature>
<feature type="region of interest" description="Disordered" evidence="7">
    <location>
        <begin position="515"/>
        <end position="534"/>
    </location>
</feature>
<feature type="region of interest" description="Disordered" evidence="7">
    <location>
        <begin position="175"/>
        <end position="209"/>
    </location>
</feature>
<dbReference type="PROSITE" id="PS50157">
    <property type="entry name" value="ZINC_FINGER_C2H2_2"/>
    <property type="match status" value="5"/>
</dbReference>
<proteinExistence type="predicted"/>
<evidence type="ECO:0000313" key="9">
    <source>
        <dbReference type="Ensembl" id="ENSSTUP00000001006.1"/>
    </source>
</evidence>
<reference evidence="9" key="1">
    <citation type="submission" date="2021-04" db="EMBL/GenBank/DDBJ databases">
        <authorList>
            <consortium name="Wellcome Sanger Institute Data Sharing"/>
        </authorList>
    </citation>
    <scope>NUCLEOTIDE SEQUENCE [LARGE SCALE GENOMIC DNA]</scope>
</reference>
<feature type="compositionally biased region" description="Pro residues" evidence="7">
    <location>
        <begin position="195"/>
        <end position="207"/>
    </location>
</feature>
<feature type="compositionally biased region" description="Basic and acidic residues" evidence="7">
    <location>
        <begin position="720"/>
        <end position="731"/>
    </location>
</feature>
<dbReference type="PANTHER" id="PTHR24396">
    <property type="entry name" value="ZINC FINGER PROTEIN"/>
    <property type="match status" value="1"/>
</dbReference>
<dbReference type="Proteomes" id="UP000472277">
    <property type="component" value="Chromosome 1"/>
</dbReference>
<dbReference type="SUPFAM" id="SSF57667">
    <property type="entry name" value="beta-beta-alpha zinc fingers"/>
    <property type="match status" value="2"/>
</dbReference>
<feature type="region of interest" description="Disordered" evidence="7">
    <location>
        <begin position="638"/>
        <end position="662"/>
    </location>
</feature>
<dbReference type="InterPro" id="IPR036236">
    <property type="entry name" value="Znf_C2H2_sf"/>
</dbReference>
<feature type="domain" description="C2H2-type" evidence="8">
    <location>
        <begin position="103"/>
        <end position="125"/>
    </location>
</feature>
<dbReference type="SMART" id="SM00355">
    <property type="entry name" value="ZnF_C2H2"/>
    <property type="match status" value="5"/>
</dbReference>
<evidence type="ECO:0000256" key="7">
    <source>
        <dbReference type="SAM" id="MobiDB-lite"/>
    </source>
</evidence>
<dbReference type="InterPro" id="IPR051643">
    <property type="entry name" value="Transcr_Reg_ZincFinger"/>
</dbReference>
<dbReference type="InParanoid" id="A0A673VYF5"/>
<keyword evidence="5" id="KW-0539">Nucleus</keyword>
<feature type="compositionally biased region" description="Basic and acidic residues" evidence="7">
    <location>
        <begin position="177"/>
        <end position="192"/>
    </location>
</feature>
<evidence type="ECO:0000313" key="10">
    <source>
        <dbReference type="Proteomes" id="UP000472277"/>
    </source>
</evidence>
<feature type="compositionally biased region" description="Low complexity" evidence="7">
    <location>
        <begin position="896"/>
        <end position="905"/>
    </location>
</feature>
<feature type="domain" description="C2H2-type" evidence="8">
    <location>
        <begin position="422"/>
        <end position="449"/>
    </location>
</feature>
<dbReference type="Ensembl" id="ENSSTUT00000001101.1">
    <property type="protein sequence ID" value="ENSSTUP00000001006.1"/>
    <property type="gene ID" value="ENSSTUG00000000550.1"/>
</dbReference>
<feature type="region of interest" description="Disordered" evidence="7">
    <location>
        <begin position="61"/>
        <end position="94"/>
    </location>
</feature>
<dbReference type="InterPro" id="IPR013087">
    <property type="entry name" value="Znf_C2H2_type"/>
</dbReference>
<dbReference type="OMA" id="GHLDANC"/>
<feature type="region of interest" description="Disordered" evidence="7">
    <location>
        <begin position="821"/>
        <end position="861"/>
    </location>
</feature>
<evidence type="ECO:0000256" key="6">
    <source>
        <dbReference type="PROSITE-ProRule" id="PRU00042"/>
    </source>
</evidence>
<dbReference type="GO" id="GO:0005634">
    <property type="term" value="C:nucleus"/>
    <property type="evidence" value="ECO:0007669"/>
    <property type="project" value="UniProtKB-SubCell"/>
</dbReference>
<feature type="compositionally biased region" description="Pro residues" evidence="7">
    <location>
        <begin position="1065"/>
        <end position="1091"/>
    </location>
</feature>
<dbReference type="AlphaFoldDB" id="A0A673VYF5"/>
<feature type="compositionally biased region" description="Low complexity" evidence="7">
    <location>
        <begin position="1032"/>
        <end position="1064"/>
    </location>
</feature>
<dbReference type="GO" id="GO:0008270">
    <property type="term" value="F:zinc ion binding"/>
    <property type="evidence" value="ECO:0007669"/>
    <property type="project" value="UniProtKB-KW"/>
</dbReference>
<evidence type="ECO:0000256" key="5">
    <source>
        <dbReference type="ARBA" id="ARBA00023242"/>
    </source>
</evidence>
<feature type="compositionally biased region" description="Low complexity" evidence="7">
    <location>
        <begin position="377"/>
        <end position="391"/>
    </location>
</feature>
<feature type="region of interest" description="Disordered" evidence="7">
    <location>
        <begin position="720"/>
        <end position="754"/>
    </location>
</feature>
<organism evidence="9 10">
    <name type="scientific">Salmo trutta</name>
    <name type="common">Brown trout</name>
    <dbReference type="NCBI Taxonomy" id="8032"/>
    <lineage>
        <taxon>Eukaryota</taxon>
        <taxon>Metazoa</taxon>
        <taxon>Chordata</taxon>
        <taxon>Craniata</taxon>
        <taxon>Vertebrata</taxon>
        <taxon>Euteleostomi</taxon>
        <taxon>Actinopterygii</taxon>
        <taxon>Neopterygii</taxon>
        <taxon>Teleostei</taxon>
        <taxon>Protacanthopterygii</taxon>
        <taxon>Salmoniformes</taxon>
        <taxon>Salmonidae</taxon>
        <taxon>Salmoninae</taxon>
        <taxon>Salmo</taxon>
    </lineage>
</organism>
<name>A0A673VYF5_SALTR</name>
<dbReference type="PANTHER" id="PTHR24396:SF22">
    <property type="entry name" value="PROTEIN WIZ"/>
    <property type="match status" value="1"/>
</dbReference>
<feature type="domain" description="C2H2-type" evidence="8">
    <location>
        <begin position="762"/>
        <end position="784"/>
    </location>
</feature>
<reference evidence="9" key="2">
    <citation type="submission" date="2025-08" db="UniProtKB">
        <authorList>
            <consortium name="Ensembl"/>
        </authorList>
    </citation>
    <scope>IDENTIFICATION</scope>
</reference>
<accession>A0A673VYF5</accession>
<keyword evidence="4" id="KW-0862">Zinc</keyword>
<sequence>MWCSARLSQPLLDWSRLSLAVHVYGGKMAASTSLQTQTIAEKLSGFSCWESDAPQLLTGGEEEEQMPALDSLTSSPGRKGLFSLDPESPSPRDEADIKVSNLLKCEVCSAPFETRRGLSSHARSHLRQLGIGMSESSGAPIDLLYQITKERGLDGHFPPPLPRPPVAKKPLQVLPTPRKEERYQDTDMDEKPIPLSIPSPVASPPPSSLIRACSPSPVVRKAPISSLLPVSSPLRCLDHKPGGVKSTTSNLSAKPFWAPQETDAPLNLTLEVDPNKDIVCQLCGAWFETRKGLSSHARAHLRHFGVEYSESKGSPIDLLNQLIHTDDFKHRACALQPEGPQGLRGITASLSSPKRSLLTTSTPLLYKVTTMGGGSGSKATSSSASSMFGPPSKRPKSSKVQVFRLSGGELTPIPQSEPVKEIGCEFCGEYFENRKGLSSHARSHLRQMGITEWTVNGSPIDTLRELITRRGLPCALPLKPLKSPPPSPGPPRSPLSSPASPSLLSRLPFAFAHPPSHQSTVRKMGSAPPASPSLIVKLKPEPMQLEVTMPGAVGGAAGYSSEPLNCSWSSSDNMLPLNLVTAHEVEPTRDIRCEFCGEYFENRKGLSSHARSHLRQMGITEWTVNGSPIDTLRELMHKNGGTSSPAPGLKKETSQGSSPTWEGLVGGLGYQSPKFSRKSPLNLLHSGSRLHKHGLGAVGLSSTPPAGKFFAVSLLGKRPMSEEGRPVERSPSHPQSFSPLPHDLSIKGKSSPDKNAGGHLDANCELCGFYFENRKALASHARAHLRQFGVTEWCVNGSPIETLSAWMRSRPHKVVEMHRSYMQGSNRSTSKKKSSSSLSPSSDSDLPLPVPSQKHSSSSQWAALGLAQARRVGRELTLVSPRAAEGDAGLTPPSRPSHSSHSPSPARLSNTLPPHTQVARSELNVRLPRGECDTQTYTTIRYTHIPVHLMLSLVFSPPHVQALSGDLLNTPPTQREERGTVAPPSPLALAPFLPWCPNPLPPPWSKWWERSTPSGAGSVRWSSRVLSLCRRTGSATSSSTSSTSTTTSLLPLPRTPQPKTTTQPQPQPQSQPLPPASPQLLPPPQSHPPSTPQLLLFSLLAAPLLPQWLSLLQLSLPLQWQQPQQSPPSPQS</sequence>
<feature type="region of interest" description="Disordered" evidence="7">
    <location>
        <begin position="1032"/>
        <end position="1091"/>
    </location>
</feature>
<dbReference type="PROSITE" id="PS00028">
    <property type="entry name" value="ZINC_FINGER_C2H2_1"/>
    <property type="match status" value="5"/>
</dbReference>
<dbReference type="GeneTree" id="ENSGT00940000159979"/>
<protein>
    <submittedName>
        <fullName evidence="9">Si:ch211-194b1.1</fullName>
    </submittedName>
</protein>
<evidence type="ECO:0000256" key="3">
    <source>
        <dbReference type="ARBA" id="ARBA00022771"/>
    </source>
</evidence>
<reference evidence="9" key="3">
    <citation type="submission" date="2025-09" db="UniProtKB">
        <authorList>
            <consortium name="Ensembl"/>
        </authorList>
    </citation>
    <scope>IDENTIFICATION</scope>
</reference>
<comment type="subcellular location">
    <subcellularLocation>
        <location evidence="1">Nucleus</location>
    </subcellularLocation>
</comment>
<feature type="region of interest" description="Disordered" evidence="7">
    <location>
        <begin position="881"/>
        <end position="914"/>
    </location>
</feature>
<feature type="region of interest" description="Disordered" evidence="7">
    <location>
        <begin position="476"/>
        <end position="499"/>
    </location>
</feature>